<evidence type="ECO:0000313" key="2">
    <source>
        <dbReference type="Proteomes" id="UP000265955"/>
    </source>
</evidence>
<dbReference type="Proteomes" id="UP000265955">
    <property type="component" value="Unassembled WGS sequence"/>
</dbReference>
<accession>A0A3A3FUY1</accession>
<gene>
    <name evidence="1" type="ORF">D3871_13305</name>
</gene>
<comment type="caution">
    <text evidence="1">The sequence shown here is derived from an EMBL/GenBank/DDBJ whole genome shotgun (WGS) entry which is preliminary data.</text>
</comment>
<evidence type="ECO:0000313" key="1">
    <source>
        <dbReference type="EMBL" id="RJF99390.1"/>
    </source>
</evidence>
<sequence length="62" mass="6693">MLAELFGSQDATGLDTEFTLLWIGQDDTNEVMPHINMMQGNCGAPSGKKELWESASHAPATV</sequence>
<keyword evidence="2" id="KW-1185">Reference proteome</keyword>
<dbReference type="AlphaFoldDB" id="A0A3A3FUY1"/>
<organism evidence="1 2">
    <name type="scientific">Noviherbaspirillum saxi</name>
    <dbReference type="NCBI Taxonomy" id="2320863"/>
    <lineage>
        <taxon>Bacteria</taxon>
        <taxon>Pseudomonadati</taxon>
        <taxon>Pseudomonadota</taxon>
        <taxon>Betaproteobacteria</taxon>
        <taxon>Burkholderiales</taxon>
        <taxon>Oxalobacteraceae</taxon>
        <taxon>Noviherbaspirillum</taxon>
    </lineage>
</organism>
<proteinExistence type="predicted"/>
<reference evidence="2" key="1">
    <citation type="submission" date="2018-09" db="EMBL/GenBank/DDBJ databases">
        <authorList>
            <person name="Zhu H."/>
        </authorList>
    </citation>
    <scope>NUCLEOTIDE SEQUENCE [LARGE SCALE GENOMIC DNA]</scope>
    <source>
        <strain evidence="2">K1R23-30</strain>
    </source>
</reference>
<protein>
    <submittedName>
        <fullName evidence="1">Uncharacterized protein</fullName>
    </submittedName>
</protein>
<name>A0A3A3FUY1_9BURK</name>
<dbReference type="EMBL" id="QYUO01000001">
    <property type="protein sequence ID" value="RJF99390.1"/>
    <property type="molecule type" value="Genomic_DNA"/>
</dbReference>